<dbReference type="Proteomes" id="UP000283374">
    <property type="component" value="Unassembled WGS sequence"/>
</dbReference>
<evidence type="ECO:0008006" key="7">
    <source>
        <dbReference type="Google" id="ProtNLM"/>
    </source>
</evidence>
<evidence type="ECO:0000256" key="2">
    <source>
        <dbReference type="SAM" id="MobiDB-lite"/>
    </source>
</evidence>
<dbReference type="InterPro" id="IPR013783">
    <property type="entry name" value="Ig-like_fold"/>
</dbReference>
<dbReference type="InterPro" id="IPR036505">
    <property type="entry name" value="Amidase/PGRP_sf"/>
</dbReference>
<dbReference type="GO" id="GO:0005975">
    <property type="term" value="P:carbohydrate metabolic process"/>
    <property type="evidence" value="ECO:0007669"/>
    <property type="project" value="UniProtKB-ARBA"/>
</dbReference>
<dbReference type="OrthoDB" id="514320at2"/>
<feature type="domain" description="Peptidoglycan recognition protein family" evidence="4">
    <location>
        <begin position="188"/>
        <end position="336"/>
    </location>
</feature>
<protein>
    <recommendedName>
        <fullName evidence="7">N-acetylmuramoyl-L-alanine amidase</fullName>
    </recommendedName>
</protein>
<evidence type="ECO:0000256" key="1">
    <source>
        <dbReference type="ARBA" id="ARBA00007553"/>
    </source>
</evidence>
<dbReference type="AlphaFoldDB" id="A0A413RJP9"/>
<comment type="caution">
    <text evidence="5">The sequence shown here is derived from an EMBL/GenBank/DDBJ whole genome shotgun (WGS) entry which is preliminary data.</text>
</comment>
<name>A0A413RJP9_9CELL</name>
<feature type="domain" description="N-acetylmuramoyl-L-alanine amidase" evidence="3">
    <location>
        <begin position="206"/>
        <end position="367"/>
    </location>
</feature>
<dbReference type="GO" id="GO:0008270">
    <property type="term" value="F:zinc ion binding"/>
    <property type="evidence" value="ECO:0007669"/>
    <property type="project" value="InterPro"/>
</dbReference>
<organism evidence="5 6">
    <name type="scientific">Cellulomonas rhizosphaerae</name>
    <dbReference type="NCBI Taxonomy" id="2293719"/>
    <lineage>
        <taxon>Bacteria</taxon>
        <taxon>Bacillati</taxon>
        <taxon>Actinomycetota</taxon>
        <taxon>Actinomycetes</taxon>
        <taxon>Micrococcales</taxon>
        <taxon>Cellulomonadaceae</taxon>
        <taxon>Cellulomonas</taxon>
    </lineage>
</organism>
<dbReference type="GO" id="GO:0008745">
    <property type="term" value="F:N-acetylmuramoyl-L-alanine amidase activity"/>
    <property type="evidence" value="ECO:0007669"/>
    <property type="project" value="InterPro"/>
</dbReference>
<feature type="region of interest" description="Disordered" evidence="2">
    <location>
        <begin position="1"/>
        <end position="48"/>
    </location>
</feature>
<accession>A0A413RJP9</accession>
<feature type="region of interest" description="Disordered" evidence="2">
    <location>
        <begin position="148"/>
        <end position="181"/>
    </location>
</feature>
<evidence type="ECO:0000259" key="3">
    <source>
        <dbReference type="SMART" id="SM00644"/>
    </source>
</evidence>
<reference evidence="5 6" key="1">
    <citation type="submission" date="2018-08" db="EMBL/GenBank/DDBJ databases">
        <title>Cellulomonas rhizosphaerae sp. nov., a novel actinomycete isolated from soil.</title>
        <authorList>
            <person name="Tian Y."/>
        </authorList>
    </citation>
    <scope>NUCLEOTIDE SEQUENCE [LARGE SCALE GENOMIC DNA]</scope>
    <source>
        <strain evidence="5 6">NEAU-TCZ24</strain>
    </source>
</reference>
<dbReference type="SMART" id="SM00644">
    <property type="entry name" value="Ami_2"/>
    <property type="match status" value="1"/>
</dbReference>
<dbReference type="SMART" id="SM00701">
    <property type="entry name" value="PGRP"/>
    <property type="match status" value="1"/>
</dbReference>
<sequence length="838" mass="87066">MTATPAPVEPEITSLDVDGVDAPAAAAPGAFAPAQGESTSASDDGLEPVDRGDVVALGARTLTARFLVAGVTWDPGQIIDVTQVAVRVRESGVWTPWQSLELVDAGVPGERPGTEPLISSGADAAQVRVATDNGAVEPAGLRLDVVETPDDPGTAALTATPTPTASTPLAPPAAAVSRTGSSGDVIRPAIVTRAQWGANEKRGRAWSEVSAKLSAMYLHHTAGTNSYTKAQSSAIVRGIYAFHTGSRGWPDIGYQFLVDRFGTIYQGRRDAINDLPIGAQAGGYNTSTIGVSAMGNFQDAAPPAAMLASIEKVFAWQAYAHGLSATGRTTLTTGGSTGSGTRGEVGTKISVPVILGHRDTNYTACPGLRLYQKLPAIRTAVKSQVDAALATYGKPVPALPAPKVTAPTRTQAPVQWSASSTYRWSAVNGAVAYQVLTRSSGLTSAMDDARTWTVLRTVKGTSASVTTDPGRTRVIAVRAVDAKGRRGTVATVAQITRLVDWSAISRSSAWKASTAAGYPTYRESGGGAALTIKSVKQARAVVLEVARGPGSGRLEVRVGGTRLGFIDTRAASGSTRAVARLDLGRSVSGTITLRTVAGTGPVRVAAVALPRSISPAQAVGVGVLPPAKPNRVALTSAQAPFLEASSSVYRWKRVPGALRYEVFVRTAPHGNALPSGWTKVRTTTGTSYRLPTAAAGRTWVVGIRTVGKGGTSAISAYPAATRPVSGAVVKRSAGWATRHADAWYRDQVWQATTPKRTLKVTGAKSVRSVRLIVDAGPGRGRVKIAVGSKTVATVSTAVSSRSVHRHFDVRLPKAMSGTVTVTTLDRKPVRVSALVLAR</sequence>
<dbReference type="PANTHER" id="PTHR11022:SF41">
    <property type="entry name" value="PEPTIDOGLYCAN-RECOGNITION PROTEIN LC-RELATED"/>
    <property type="match status" value="1"/>
</dbReference>
<dbReference type="EMBL" id="QWKP01000209">
    <property type="protein sequence ID" value="RHA38899.1"/>
    <property type="molecule type" value="Genomic_DNA"/>
</dbReference>
<evidence type="ECO:0000313" key="6">
    <source>
        <dbReference type="Proteomes" id="UP000283374"/>
    </source>
</evidence>
<feature type="compositionally biased region" description="Low complexity" evidence="2">
    <location>
        <begin position="151"/>
        <end position="175"/>
    </location>
</feature>
<dbReference type="SUPFAM" id="SSF55846">
    <property type="entry name" value="N-acetylmuramoyl-L-alanine amidase-like"/>
    <property type="match status" value="1"/>
</dbReference>
<dbReference type="InterPro" id="IPR006619">
    <property type="entry name" value="PGRP_domain_met/bac"/>
</dbReference>
<dbReference type="InterPro" id="IPR002502">
    <property type="entry name" value="Amidase_domain"/>
</dbReference>
<dbReference type="Pfam" id="PF01510">
    <property type="entry name" value="Amidase_2"/>
    <property type="match status" value="1"/>
</dbReference>
<dbReference type="PANTHER" id="PTHR11022">
    <property type="entry name" value="PEPTIDOGLYCAN RECOGNITION PROTEIN"/>
    <property type="match status" value="1"/>
</dbReference>
<dbReference type="InterPro" id="IPR015510">
    <property type="entry name" value="PGRP"/>
</dbReference>
<dbReference type="GO" id="GO:0009253">
    <property type="term" value="P:peptidoglycan catabolic process"/>
    <property type="evidence" value="ECO:0007669"/>
    <property type="project" value="InterPro"/>
</dbReference>
<dbReference type="Gene3D" id="3.40.80.10">
    <property type="entry name" value="Peptidoglycan recognition protein-like"/>
    <property type="match status" value="1"/>
</dbReference>
<proteinExistence type="inferred from homology"/>
<dbReference type="RefSeq" id="WP_118767808.1">
    <property type="nucleotide sequence ID" value="NZ_QWKP01000209.1"/>
</dbReference>
<dbReference type="CDD" id="cd06583">
    <property type="entry name" value="PGRP"/>
    <property type="match status" value="1"/>
</dbReference>
<gene>
    <name evidence="5" type="ORF">D1825_12840</name>
</gene>
<evidence type="ECO:0000313" key="5">
    <source>
        <dbReference type="EMBL" id="RHA38899.1"/>
    </source>
</evidence>
<comment type="similarity">
    <text evidence="1">Belongs to the N-acetylmuramoyl-L-alanine amidase 2 family.</text>
</comment>
<dbReference type="Gene3D" id="2.60.40.10">
    <property type="entry name" value="Immunoglobulins"/>
    <property type="match status" value="1"/>
</dbReference>
<feature type="compositionally biased region" description="Low complexity" evidence="2">
    <location>
        <begin position="22"/>
        <end position="34"/>
    </location>
</feature>
<evidence type="ECO:0000259" key="4">
    <source>
        <dbReference type="SMART" id="SM00701"/>
    </source>
</evidence>
<keyword evidence="6" id="KW-1185">Reference proteome</keyword>